<reference evidence="3" key="1">
    <citation type="submission" date="2014-09" db="EMBL/GenBank/DDBJ databases">
        <title>Genome sequence of the luminous mushroom Mycena chlorophos for searching fungal bioluminescence genes.</title>
        <authorList>
            <person name="Tanaka Y."/>
            <person name="Kasuga D."/>
            <person name="Oba Y."/>
            <person name="Hase S."/>
            <person name="Sato K."/>
            <person name="Oba Y."/>
            <person name="Sakakibara Y."/>
        </authorList>
    </citation>
    <scope>NUCLEOTIDE SEQUENCE</scope>
</reference>
<evidence type="ECO:0000313" key="3">
    <source>
        <dbReference type="EMBL" id="GAT60082.1"/>
    </source>
</evidence>
<accession>A0ABQ0MB50</accession>
<feature type="domain" description="Mitochondrial splicing suppressor 51-like C-terminal" evidence="2">
    <location>
        <begin position="349"/>
        <end position="404"/>
    </location>
</feature>
<evidence type="ECO:0000256" key="1">
    <source>
        <dbReference type="SAM" id="MobiDB-lite"/>
    </source>
</evidence>
<name>A0ABQ0MB50_MYCCL</name>
<keyword evidence="4" id="KW-1185">Reference proteome</keyword>
<protein>
    <recommendedName>
        <fullName evidence="2">Mitochondrial splicing suppressor 51-like C-terminal domain-containing protein</fullName>
    </recommendedName>
</protein>
<organism evidence="3 4">
    <name type="scientific">Mycena chlorophos</name>
    <name type="common">Agaric fungus</name>
    <name type="synonym">Agaricus chlorophos</name>
    <dbReference type="NCBI Taxonomy" id="658473"/>
    <lineage>
        <taxon>Eukaryota</taxon>
        <taxon>Fungi</taxon>
        <taxon>Dikarya</taxon>
        <taxon>Basidiomycota</taxon>
        <taxon>Agaricomycotina</taxon>
        <taxon>Agaricomycetes</taxon>
        <taxon>Agaricomycetidae</taxon>
        <taxon>Agaricales</taxon>
        <taxon>Marasmiineae</taxon>
        <taxon>Mycenaceae</taxon>
        <taxon>Mycena</taxon>
    </lineage>
</organism>
<evidence type="ECO:0000313" key="4">
    <source>
        <dbReference type="Proteomes" id="UP000815677"/>
    </source>
</evidence>
<proteinExistence type="predicted"/>
<dbReference type="InterPro" id="IPR046824">
    <property type="entry name" value="Mss51-like_C"/>
</dbReference>
<gene>
    <name evidence="3" type="ORF">MCHLO_16282</name>
</gene>
<evidence type="ECO:0000259" key="2">
    <source>
        <dbReference type="Pfam" id="PF20179"/>
    </source>
</evidence>
<dbReference type="Pfam" id="PF20179">
    <property type="entry name" value="MSS51_C"/>
    <property type="match status" value="1"/>
</dbReference>
<sequence>MCIRGPSVAPLWDRVCSTNGTLSVMRPSARKGTNSRGSRFVLRGVSLVSELPSARPRGAFSPRESRRHFGPSSCNQNAFHRFRRGWASPATNASKRTARECQSLDWKTHKAFCKAIKSVEKEPMVTMGLLFSLADAPTTDLNALHNMVEAHASNIQGAVQRSLKRELTIPERNLVGWEPRCMGCTRTDQLIRIEFATKSKASGGASTSAQATKPRQLTPCPECNVSFCCSQEHWVAARALHHAPCPDSPGQQEDMLSQCEINRLARGDAMLEAALAESHDNSGIFRWAPARIKQKWESVVVNESRGKEKGSRTRWEEEIAEEMRSSVNVPSERPMGPWVRMASDALAMPMTILWGLEVLNGSNKDWTKKHTLTVHLLGATTTELVAGMIFEEILHRLPEIVSHGPVPRMQAPRKKTRSRTYGRHVPRLRLCPGLAVRKTRSRHRLQLWRQLRPAIAQQVAPDLEVARGETDPEPLYRVQQRGGTRRRDAPAFRRRSALYRGDEEPVGEREADPGAGEGLWVLRDEWVDCGGVLKLCVF</sequence>
<feature type="region of interest" description="Disordered" evidence="1">
    <location>
        <begin position="53"/>
        <end position="72"/>
    </location>
</feature>
<dbReference type="Proteomes" id="UP000815677">
    <property type="component" value="Unassembled WGS sequence"/>
</dbReference>
<dbReference type="EMBL" id="DF849930">
    <property type="protein sequence ID" value="GAT60082.1"/>
    <property type="molecule type" value="Genomic_DNA"/>
</dbReference>